<reference evidence="2 3" key="1">
    <citation type="journal article" date="2019" name="PLoS Biol.">
        <title>Sex chromosomes control vertical transmission of feminizing Wolbachia symbionts in an isopod.</title>
        <authorList>
            <person name="Becking T."/>
            <person name="Chebbi M.A."/>
            <person name="Giraud I."/>
            <person name="Moumen B."/>
            <person name="Laverre T."/>
            <person name="Caubet Y."/>
            <person name="Peccoud J."/>
            <person name="Gilbert C."/>
            <person name="Cordaux R."/>
        </authorList>
    </citation>
    <scope>NUCLEOTIDE SEQUENCE [LARGE SCALE GENOMIC DNA]</scope>
    <source>
        <strain evidence="2">ANa2</strain>
        <tissue evidence="2">Whole body excluding digestive tract and cuticle</tissue>
    </source>
</reference>
<evidence type="ECO:0000313" key="2">
    <source>
        <dbReference type="EMBL" id="KAB7507016.1"/>
    </source>
</evidence>
<gene>
    <name evidence="2" type="ORF">Anas_00126</name>
</gene>
<proteinExistence type="predicted"/>
<dbReference type="EMBL" id="SEYY01000535">
    <property type="protein sequence ID" value="KAB7507016.1"/>
    <property type="molecule type" value="Genomic_DNA"/>
</dbReference>
<protein>
    <submittedName>
        <fullName evidence="2">Uncharacterized protein</fullName>
    </submittedName>
</protein>
<name>A0A5N5TLI9_9CRUS</name>
<keyword evidence="3" id="KW-1185">Reference proteome</keyword>
<dbReference type="AlphaFoldDB" id="A0A5N5TLI9"/>
<evidence type="ECO:0000256" key="1">
    <source>
        <dbReference type="SAM" id="MobiDB-lite"/>
    </source>
</evidence>
<evidence type="ECO:0000313" key="3">
    <source>
        <dbReference type="Proteomes" id="UP000326759"/>
    </source>
</evidence>
<comment type="caution">
    <text evidence="2">The sequence shown here is derived from an EMBL/GenBank/DDBJ whole genome shotgun (WGS) entry which is preliminary data.</text>
</comment>
<feature type="compositionally biased region" description="Low complexity" evidence="1">
    <location>
        <begin position="76"/>
        <end position="85"/>
    </location>
</feature>
<feature type="region of interest" description="Disordered" evidence="1">
    <location>
        <begin position="72"/>
        <end position="114"/>
    </location>
</feature>
<sequence>MVLKYLLIRNNESEVLINANKDSEILIDNLVSVKTGKYLFEKPHTNKCVPPLVERLTAVLETPEIMIIERNDNSQVAENENTAEVVNEEDSTLEMKKTKRNAKISPEELPPPQTQHALTMYGRIRRARYYVSIDTTQITRRNPLKE</sequence>
<accession>A0A5N5TLI9</accession>
<organism evidence="2 3">
    <name type="scientific">Armadillidium nasatum</name>
    <dbReference type="NCBI Taxonomy" id="96803"/>
    <lineage>
        <taxon>Eukaryota</taxon>
        <taxon>Metazoa</taxon>
        <taxon>Ecdysozoa</taxon>
        <taxon>Arthropoda</taxon>
        <taxon>Crustacea</taxon>
        <taxon>Multicrustacea</taxon>
        <taxon>Malacostraca</taxon>
        <taxon>Eumalacostraca</taxon>
        <taxon>Peracarida</taxon>
        <taxon>Isopoda</taxon>
        <taxon>Oniscidea</taxon>
        <taxon>Crinocheta</taxon>
        <taxon>Armadillidiidae</taxon>
        <taxon>Armadillidium</taxon>
    </lineage>
</organism>
<dbReference type="Proteomes" id="UP000326759">
    <property type="component" value="Unassembled WGS sequence"/>
</dbReference>